<dbReference type="RefSeq" id="WP_131335524.1">
    <property type="nucleotide sequence ID" value="NZ_SJJZ01000001.1"/>
</dbReference>
<dbReference type="Gene3D" id="3.40.190.10">
    <property type="entry name" value="Periplasmic binding protein-like II"/>
    <property type="match status" value="2"/>
</dbReference>
<dbReference type="Pfam" id="PF00126">
    <property type="entry name" value="HTH_1"/>
    <property type="match status" value="1"/>
</dbReference>
<accession>A0A4R0HIH5</accession>
<keyword evidence="3" id="KW-0238">DNA-binding</keyword>
<dbReference type="PANTHER" id="PTHR30346">
    <property type="entry name" value="TRANSCRIPTIONAL DUAL REGULATOR HCAR-RELATED"/>
    <property type="match status" value="1"/>
</dbReference>
<dbReference type="GO" id="GO:0032993">
    <property type="term" value="C:protein-DNA complex"/>
    <property type="evidence" value="ECO:0007669"/>
    <property type="project" value="TreeGrafter"/>
</dbReference>
<dbReference type="EMBL" id="SJJZ01000001">
    <property type="protein sequence ID" value="TCC11145.1"/>
    <property type="molecule type" value="Genomic_DNA"/>
</dbReference>
<evidence type="ECO:0000256" key="2">
    <source>
        <dbReference type="ARBA" id="ARBA00023015"/>
    </source>
</evidence>
<dbReference type="InterPro" id="IPR036388">
    <property type="entry name" value="WH-like_DNA-bd_sf"/>
</dbReference>
<dbReference type="Gene3D" id="1.10.10.10">
    <property type="entry name" value="Winged helix-like DNA-binding domain superfamily/Winged helix DNA-binding domain"/>
    <property type="match status" value="1"/>
</dbReference>
<sequence length="296" mass="32210">MELRQLRYFVGVAEELHFGKAAERLYISTPTLSQQIKQLEREIGTALLIRHSRGVDLTPAGQVLLARARETLQAAGLALKDTRRAAGLDEPVLRLGLLNGIPGHLPAALEQLATERFPNSTVTLEAGTTTDQLRMLDAGEIDLGLVRTPLTLPSAITSEELADEELGVLLIATHPLAAAPELTLDDLTGLELIWIPRAAAPEFYDDAIRRLGTGVRLSDISMSHSQLRSALLVRRSAFSLGSRRAATPDIVWRPLAGRPLIARYAAVWRTDSHNPVLQAMIVSPGLTVIRQQVVAD</sequence>
<feature type="domain" description="HTH lysR-type" evidence="5">
    <location>
        <begin position="1"/>
        <end position="58"/>
    </location>
</feature>
<dbReference type="Proteomes" id="UP000292346">
    <property type="component" value="Unassembled WGS sequence"/>
</dbReference>
<dbReference type="InterPro" id="IPR036390">
    <property type="entry name" value="WH_DNA-bd_sf"/>
</dbReference>
<name>A0A4R0HIH5_9ACTN</name>
<comment type="similarity">
    <text evidence="1">Belongs to the LysR transcriptional regulatory family.</text>
</comment>
<protein>
    <submittedName>
        <fullName evidence="6">LysR family transcriptional regulator</fullName>
    </submittedName>
</protein>
<keyword evidence="4" id="KW-0804">Transcription</keyword>
<dbReference type="SUPFAM" id="SSF46785">
    <property type="entry name" value="Winged helix' DNA-binding domain"/>
    <property type="match status" value="1"/>
</dbReference>
<dbReference type="InterPro" id="IPR000847">
    <property type="entry name" value="LysR_HTH_N"/>
</dbReference>
<dbReference type="OrthoDB" id="3176554at2"/>
<evidence type="ECO:0000313" key="7">
    <source>
        <dbReference type="Proteomes" id="UP000292346"/>
    </source>
</evidence>
<dbReference type="PROSITE" id="PS50931">
    <property type="entry name" value="HTH_LYSR"/>
    <property type="match status" value="1"/>
</dbReference>
<organism evidence="6 7">
    <name type="scientific">Kribbella soli</name>
    <dbReference type="NCBI Taxonomy" id="1124743"/>
    <lineage>
        <taxon>Bacteria</taxon>
        <taxon>Bacillati</taxon>
        <taxon>Actinomycetota</taxon>
        <taxon>Actinomycetes</taxon>
        <taxon>Propionibacteriales</taxon>
        <taxon>Kribbellaceae</taxon>
        <taxon>Kribbella</taxon>
    </lineage>
</organism>
<dbReference type="CDD" id="cd08414">
    <property type="entry name" value="PBP2_LTTR_aromatics_like"/>
    <property type="match status" value="1"/>
</dbReference>
<dbReference type="FunFam" id="1.10.10.10:FF:000001">
    <property type="entry name" value="LysR family transcriptional regulator"/>
    <property type="match status" value="1"/>
</dbReference>
<reference evidence="6 7" key="1">
    <citation type="submission" date="2019-02" db="EMBL/GenBank/DDBJ databases">
        <title>Kribbella capetownensis sp. nov. and Kribbella speibonae sp. nov., isolated from soil.</title>
        <authorList>
            <person name="Curtis S.M."/>
            <person name="Norton I."/>
            <person name="Everest G.J."/>
            <person name="Meyers P.R."/>
        </authorList>
    </citation>
    <scope>NUCLEOTIDE SEQUENCE [LARGE SCALE GENOMIC DNA]</scope>
    <source>
        <strain evidence="6 7">KCTC 29219</strain>
    </source>
</reference>
<dbReference type="PRINTS" id="PR00039">
    <property type="entry name" value="HTHLYSR"/>
</dbReference>
<evidence type="ECO:0000256" key="3">
    <source>
        <dbReference type="ARBA" id="ARBA00023125"/>
    </source>
</evidence>
<evidence type="ECO:0000256" key="4">
    <source>
        <dbReference type="ARBA" id="ARBA00023163"/>
    </source>
</evidence>
<keyword evidence="7" id="KW-1185">Reference proteome</keyword>
<comment type="caution">
    <text evidence="6">The sequence shown here is derived from an EMBL/GenBank/DDBJ whole genome shotgun (WGS) entry which is preliminary data.</text>
</comment>
<dbReference type="PANTHER" id="PTHR30346:SF0">
    <property type="entry name" value="HCA OPERON TRANSCRIPTIONAL ACTIVATOR HCAR"/>
    <property type="match status" value="1"/>
</dbReference>
<dbReference type="Pfam" id="PF03466">
    <property type="entry name" value="LysR_substrate"/>
    <property type="match status" value="1"/>
</dbReference>
<evidence type="ECO:0000259" key="5">
    <source>
        <dbReference type="PROSITE" id="PS50931"/>
    </source>
</evidence>
<dbReference type="GO" id="GO:0003677">
    <property type="term" value="F:DNA binding"/>
    <property type="evidence" value="ECO:0007669"/>
    <property type="project" value="UniProtKB-KW"/>
</dbReference>
<dbReference type="AlphaFoldDB" id="A0A4R0HIH5"/>
<evidence type="ECO:0000313" key="6">
    <source>
        <dbReference type="EMBL" id="TCC11145.1"/>
    </source>
</evidence>
<dbReference type="InterPro" id="IPR005119">
    <property type="entry name" value="LysR_subst-bd"/>
</dbReference>
<dbReference type="GO" id="GO:0003700">
    <property type="term" value="F:DNA-binding transcription factor activity"/>
    <property type="evidence" value="ECO:0007669"/>
    <property type="project" value="InterPro"/>
</dbReference>
<gene>
    <name evidence="6" type="ORF">E0H45_07600</name>
</gene>
<proteinExistence type="inferred from homology"/>
<keyword evidence="2" id="KW-0805">Transcription regulation</keyword>
<dbReference type="SUPFAM" id="SSF53850">
    <property type="entry name" value="Periplasmic binding protein-like II"/>
    <property type="match status" value="1"/>
</dbReference>
<evidence type="ECO:0000256" key="1">
    <source>
        <dbReference type="ARBA" id="ARBA00009437"/>
    </source>
</evidence>